<evidence type="ECO:0000256" key="3">
    <source>
        <dbReference type="ARBA" id="ARBA00014237"/>
    </source>
</evidence>
<dbReference type="InterPro" id="IPR012493">
    <property type="entry name" value="Renin_rcpt"/>
</dbReference>
<evidence type="ECO:0000256" key="1">
    <source>
        <dbReference type="ARBA" id="ARBA00004115"/>
    </source>
</evidence>
<dbReference type="Pfam" id="PF07850">
    <property type="entry name" value="Renin_r"/>
    <property type="match status" value="1"/>
</dbReference>
<keyword evidence="7" id="KW-0732">Signal</keyword>
<dbReference type="GO" id="GO:0000421">
    <property type="term" value="C:autophagosome membrane"/>
    <property type="evidence" value="ECO:0007669"/>
    <property type="project" value="UniProtKB-SubCell"/>
</dbReference>
<sequence length="407" mass="44845">MAVGGEGGSRPRGGEDEADSGSRGEPELVTPSCCGGRSRPAGPLRVVLHRCGRRGTMAVLVVLLSFLVAGILGDEFSILRSPGSVVFRDGNWPIPGERIPDVAALSMGFSVKEDLSWPGLAVGNLFHRPRATVMVTVKGVDKLALPPGSVISYPLENAVPFSLDSVANSIHSLFSEETPVVLQLAPSEERVYMVGKANSVFEDLSVTLRELRNRLFQENSVLSSLPLNSLSRNNEVDLLFLSELQVLHDIASLLSRHKHLAKDHSPDLYSLELAGLDEIGKRYGEDSEQFRDASKILADALQKFADDMYSLYSGNAVVELVTVRSFDTSLARKTRTILQAKQATDPSSTYNLAYKYNFEYPVVFNMILWIMITLALAVIITSYNIWNMDPGYDSIIYRMTNQKIRMD</sequence>
<evidence type="ECO:0000256" key="9">
    <source>
        <dbReference type="ARBA" id="ARBA00022989"/>
    </source>
</evidence>
<evidence type="ECO:0000256" key="22">
    <source>
        <dbReference type="SAM" id="Phobius"/>
    </source>
</evidence>
<feature type="domain" description="Renin receptor-like C-terminal transmembrane spanning segment" evidence="23">
    <location>
        <begin position="332"/>
        <end position="407"/>
    </location>
</feature>
<evidence type="ECO:0000256" key="5">
    <source>
        <dbReference type="ARBA" id="ARBA00022685"/>
    </source>
</evidence>
<evidence type="ECO:0000256" key="4">
    <source>
        <dbReference type="ARBA" id="ARBA00022475"/>
    </source>
</evidence>
<dbReference type="InterPro" id="IPR056780">
    <property type="entry name" value="Renin_r_C"/>
</dbReference>
<evidence type="ECO:0000256" key="12">
    <source>
        <dbReference type="ARBA" id="ARBA00029428"/>
    </source>
</evidence>
<feature type="transmembrane region" description="Helical" evidence="22">
    <location>
        <begin position="55"/>
        <end position="73"/>
    </location>
</feature>
<evidence type="ECO:0000256" key="18">
    <source>
        <dbReference type="ARBA" id="ARBA00032473"/>
    </source>
</evidence>
<evidence type="ECO:0000256" key="11">
    <source>
        <dbReference type="ARBA" id="ARBA00023170"/>
    </source>
</evidence>
<accession>A0AB34HQV7</accession>
<feature type="transmembrane region" description="Helical" evidence="22">
    <location>
        <begin position="366"/>
        <end position="386"/>
    </location>
</feature>
<evidence type="ECO:0000256" key="6">
    <source>
        <dbReference type="ARBA" id="ARBA00022692"/>
    </source>
</evidence>
<keyword evidence="4" id="KW-1003">Cell membrane</keyword>
<keyword evidence="8" id="KW-0256">Endoplasmic reticulum</keyword>
<reference evidence="25 26" key="1">
    <citation type="submission" date="2022-11" db="EMBL/GenBank/DDBJ databases">
        <title>Whole genome sequence of Eschrichtius robustus ER-17-0199.</title>
        <authorList>
            <person name="Bruniche-Olsen A."/>
            <person name="Black A.N."/>
            <person name="Fields C.J."/>
            <person name="Walden K."/>
            <person name="Dewoody J.A."/>
        </authorList>
    </citation>
    <scope>NUCLEOTIDE SEQUENCE [LARGE SCALE GENOMIC DNA]</scope>
    <source>
        <strain evidence="25">ER-17-0199</strain>
        <tissue evidence="25">Blubber</tissue>
    </source>
</reference>
<dbReference type="GO" id="GO:0030672">
    <property type="term" value="C:synaptic vesicle membrane"/>
    <property type="evidence" value="ECO:0007669"/>
    <property type="project" value="UniProtKB-SubCell"/>
</dbReference>
<evidence type="ECO:0000256" key="7">
    <source>
        <dbReference type="ARBA" id="ARBA00022729"/>
    </source>
</evidence>
<dbReference type="GO" id="GO:0005765">
    <property type="term" value="C:lysosomal membrane"/>
    <property type="evidence" value="ECO:0007669"/>
    <property type="project" value="UniProtKB-SubCell"/>
</dbReference>
<comment type="subunit">
    <text evidence="20">Interacts with renin. Accessory component of the multisubunit proton-transporting vacuolar (V)-ATPase protein pump. Interacts (via N-terminus) with ATP6AP1 (via N-terminus). Interacts with ATP6V0D1; ATP6V0D1 is a V-ATPase complex subunit and the interaction promotes V-ATPase complex assembly. Interacts with TMEM9; TMEM9 is a V-ATPase assembly regulator and the interaction induces the interaction with ATP6V0D1. Interacts with VMA21 (via N-terminus); VMA21 is a V-ATPase accessory component.</text>
</comment>
<feature type="domain" description="Renin receptor N-terminal" evidence="24">
    <location>
        <begin position="73"/>
        <end position="324"/>
    </location>
</feature>
<dbReference type="GO" id="GO:0038023">
    <property type="term" value="F:signaling receptor activity"/>
    <property type="evidence" value="ECO:0007669"/>
    <property type="project" value="InterPro"/>
</dbReference>
<comment type="subcellular location">
    <subcellularLocation>
        <location evidence="13">Cell projection</location>
        <location evidence="13">Dendritic spine membrane</location>
        <topology evidence="13">Single-pass type I membrane protein</topology>
    </subcellularLocation>
    <subcellularLocation>
        <location evidence="15">Cytoplasmic vesicle</location>
        <location evidence="15">Autophagosome membrane</location>
        <topology evidence="15">Single-pass type I membrane protein</topology>
    </subcellularLocation>
    <subcellularLocation>
        <location evidence="14">Cytoplasmic vesicle</location>
        <location evidence="14">Clathrin-coated vesicle membrane</location>
        <topology evidence="14">Single-pass type I membrane protein</topology>
    </subcellularLocation>
    <subcellularLocation>
        <location evidence="12">Cytoplasmic vesicle</location>
        <location evidence="12">Secretory vesicle</location>
        <location evidence="12">Synaptic vesicle membrane</location>
        <topology evidence="12">Single-pass type I membrane protein</topology>
    </subcellularLocation>
    <subcellularLocation>
        <location evidence="1">Endoplasmic reticulum membrane</location>
        <topology evidence="1">Single-pass type I membrane protein</topology>
    </subcellularLocation>
    <subcellularLocation>
        <location evidence="2">Lysosome membrane</location>
        <topology evidence="2">Single-pass type I membrane protein</topology>
    </subcellularLocation>
</comment>
<evidence type="ECO:0000256" key="19">
    <source>
        <dbReference type="ARBA" id="ARBA00045569"/>
    </source>
</evidence>
<dbReference type="Pfam" id="PF25294">
    <property type="entry name" value="RENR_N"/>
    <property type="match status" value="1"/>
</dbReference>
<evidence type="ECO:0000313" key="25">
    <source>
        <dbReference type="EMBL" id="KAJ8793510.1"/>
    </source>
</evidence>
<evidence type="ECO:0000259" key="24">
    <source>
        <dbReference type="Pfam" id="PF25294"/>
    </source>
</evidence>
<dbReference type="GO" id="GO:0032591">
    <property type="term" value="C:dendritic spine membrane"/>
    <property type="evidence" value="ECO:0007669"/>
    <property type="project" value="UniProtKB-SubCell"/>
</dbReference>
<evidence type="ECO:0000256" key="16">
    <source>
        <dbReference type="ARBA" id="ARBA00030875"/>
    </source>
</evidence>
<keyword evidence="11" id="KW-0675">Receptor</keyword>
<evidence type="ECO:0000256" key="8">
    <source>
        <dbReference type="ARBA" id="ARBA00022824"/>
    </source>
</evidence>
<keyword evidence="6 22" id="KW-0812">Transmembrane</keyword>
<evidence type="ECO:0000256" key="21">
    <source>
        <dbReference type="SAM" id="MobiDB-lite"/>
    </source>
</evidence>
<dbReference type="PANTHER" id="PTHR13351">
    <property type="entry name" value="RENIN RECEPTOR"/>
    <property type="match status" value="1"/>
</dbReference>
<feature type="region of interest" description="Disordered" evidence="21">
    <location>
        <begin position="1"/>
        <end position="35"/>
    </location>
</feature>
<comment type="function">
    <text evidence="19">Multifunctional protein which functions as a renin, prorenin cellular receptor and is involved in the assembly of the lysosomal proton-transporting V-type ATPase (V-ATPase) and the acidification of the endo-lysosomal system. May mediate renin-dependent cellular responses by activating ERK1 and ERK2. By increasing the catalytic efficiency of renin in AGT/angiotensinogen conversion to angiotensin I, may also play a role in the renin-angiotensin system (RAS). Through its function in V-type ATPase (v-ATPase) assembly and acidification of the lysosome it regulates protein degradation and may control different signaling pathways important for proper brain development, synapse morphology and synaptic transmission.</text>
</comment>
<evidence type="ECO:0000256" key="17">
    <source>
        <dbReference type="ARBA" id="ARBA00031536"/>
    </source>
</evidence>
<evidence type="ECO:0000259" key="23">
    <source>
        <dbReference type="Pfam" id="PF07850"/>
    </source>
</evidence>
<name>A0AB34HQV7_ESCRO</name>
<evidence type="ECO:0000256" key="20">
    <source>
        <dbReference type="ARBA" id="ARBA00046601"/>
    </source>
</evidence>
<keyword evidence="5" id="KW-0165">Cleavage on pair of basic residues</keyword>
<evidence type="ECO:0000256" key="15">
    <source>
        <dbReference type="ARBA" id="ARBA00029432"/>
    </source>
</evidence>
<keyword evidence="9 22" id="KW-1133">Transmembrane helix</keyword>
<dbReference type="EMBL" id="JAIQCJ010000966">
    <property type="protein sequence ID" value="KAJ8793510.1"/>
    <property type="molecule type" value="Genomic_DNA"/>
</dbReference>
<dbReference type="Proteomes" id="UP001159641">
    <property type="component" value="Unassembled WGS sequence"/>
</dbReference>
<gene>
    <name evidence="25" type="ORF">J1605_019344</name>
</gene>
<dbReference type="GO" id="GO:0030177">
    <property type="term" value="P:positive regulation of Wnt signaling pathway"/>
    <property type="evidence" value="ECO:0007669"/>
    <property type="project" value="TreeGrafter"/>
</dbReference>
<feature type="compositionally biased region" description="Gly residues" evidence="21">
    <location>
        <begin position="1"/>
        <end position="11"/>
    </location>
</feature>
<evidence type="ECO:0000256" key="10">
    <source>
        <dbReference type="ARBA" id="ARBA00023136"/>
    </source>
</evidence>
<dbReference type="GO" id="GO:0030665">
    <property type="term" value="C:clathrin-coated vesicle membrane"/>
    <property type="evidence" value="ECO:0007669"/>
    <property type="project" value="UniProtKB-SubCell"/>
</dbReference>
<dbReference type="GO" id="GO:0009897">
    <property type="term" value="C:external side of plasma membrane"/>
    <property type="evidence" value="ECO:0007669"/>
    <property type="project" value="TreeGrafter"/>
</dbReference>
<dbReference type="PANTHER" id="PTHR13351:SF1">
    <property type="entry name" value="RENIN RECEPTOR"/>
    <property type="match status" value="1"/>
</dbReference>
<proteinExistence type="predicted"/>
<evidence type="ECO:0000256" key="13">
    <source>
        <dbReference type="ARBA" id="ARBA00029429"/>
    </source>
</evidence>
<keyword evidence="10 22" id="KW-0472">Membrane</keyword>
<keyword evidence="26" id="KW-1185">Reference proteome</keyword>
<evidence type="ECO:0000313" key="26">
    <source>
        <dbReference type="Proteomes" id="UP001159641"/>
    </source>
</evidence>
<dbReference type="InterPro" id="IPR057318">
    <property type="entry name" value="RENR_N"/>
</dbReference>
<protein>
    <recommendedName>
        <fullName evidence="3">Renin receptor</fullName>
    </recommendedName>
    <alternativeName>
        <fullName evidence="18">ATPase H(+)-transporting lysosomal accessory protein 2</fullName>
    </alternativeName>
    <alternativeName>
        <fullName evidence="17">ATPase H(+)-transporting lysosomal-interacting protein 2</fullName>
    </alternativeName>
    <alternativeName>
        <fullName evidence="16">Renin/prorenin receptor</fullName>
    </alternativeName>
</protein>
<dbReference type="AlphaFoldDB" id="A0AB34HQV7"/>
<organism evidence="25 26">
    <name type="scientific">Eschrichtius robustus</name>
    <name type="common">California gray whale</name>
    <name type="synonym">Eschrichtius gibbosus</name>
    <dbReference type="NCBI Taxonomy" id="9764"/>
    <lineage>
        <taxon>Eukaryota</taxon>
        <taxon>Metazoa</taxon>
        <taxon>Chordata</taxon>
        <taxon>Craniata</taxon>
        <taxon>Vertebrata</taxon>
        <taxon>Euteleostomi</taxon>
        <taxon>Mammalia</taxon>
        <taxon>Eutheria</taxon>
        <taxon>Laurasiatheria</taxon>
        <taxon>Artiodactyla</taxon>
        <taxon>Whippomorpha</taxon>
        <taxon>Cetacea</taxon>
        <taxon>Mysticeti</taxon>
        <taxon>Eschrichtiidae</taxon>
        <taxon>Eschrichtius</taxon>
    </lineage>
</organism>
<evidence type="ECO:0000256" key="14">
    <source>
        <dbReference type="ARBA" id="ARBA00029430"/>
    </source>
</evidence>
<comment type="caution">
    <text evidence="25">The sequence shown here is derived from an EMBL/GenBank/DDBJ whole genome shotgun (WGS) entry which is preliminary data.</text>
</comment>
<dbReference type="GO" id="GO:0005789">
    <property type="term" value="C:endoplasmic reticulum membrane"/>
    <property type="evidence" value="ECO:0007669"/>
    <property type="project" value="UniProtKB-SubCell"/>
</dbReference>
<feature type="compositionally biased region" description="Basic and acidic residues" evidence="21">
    <location>
        <begin position="12"/>
        <end position="26"/>
    </location>
</feature>
<evidence type="ECO:0000256" key="2">
    <source>
        <dbReference type="ARBA" id="ARBA00004352"/>
    </source>
</evidence>